<gene>
    <name evidence="2" type="ORF">KY46_06635</name>
</gene>
<feature type="domain" description="N-acetyltransferase" evidence="1">
    <location>
        <begin position="8"/>
        <end position="165"/>
    </location>
</feature>
<protein>
    <submittedName>
        <fullName evidence="2">Acetyltransferase</fullName>
    </submittedName>
</protein>
<dbReference type="PROSITE" id="PS51186">
    <property type="entry name" value="GNAT"/>
    <property type="match status" value="1"/>
</dbReference>
<dbReference type="InterPro" id="IPR000182">
    <property type="entry name" value="GNAT_dom"/>
</dbReference>
<sequence length="171" mass="19225">MQLETKKLFMEPITETDWALFKALHTVPAVIEKCFDAPPDDELKAKFRARLQAWTPDSGAWLTLVIKEKASGEKVGITGFFVDQGIAEMGYLLMPEFYGQGYGTESLRVVIDWAEEELGLALFRAVVTEGNIASERVLEKCGFRLQEKIPEAYEIGGQLYADHIYQRVSTG</sequence>
<reference evidence="2 3" key="1">
    <citation type="submission" date="2014-12" db="EMBL/GenBank/DDBJ databases">
        <title>Mercury Reductase activity and rhizosphere competence traits in the genome of root associated Photobacterium halotolerans MELD1.</title>
        <authorList>
            <person name="Mathew D.C."/>
            <person name="Huang C.-C."/>
        </authorList>
    </citation>
    <scope>NUCLEOTIDE SEQUENCE [LARGE SCALE GENOMIC DNA]</scope>
    <source>
        <strain evidence="2 3">MELD1</strain>
    </source>
</reference>
<evidence type="ECO:0000313" key="2">
    <source>
        <dbReference type="EMBL" id="KKD00769.1"/>
    </source>
</evidence>
<dbReference type="STRING" id="265726.KY46_06635"/>
<dbReference type="RefSeq" id="WP_046219841.1">
    <property type="nucleotide sequence ID" value="NZ_JWYV01000003.1"/>
</dbReference>
<dbReference type="EMBL" id="JWYV01000003">
    <property type="protein sequence ID" value="KKD00769.1"/>
    <property type="molecule type" value="Genomic_DNA"/>
</dbReference>
<dbReference type="PANTHER" id="PTHR43792">
    <property type="entry name" value="GNAT FAMILY, PUTATIVE (AFU_ORTHOLOGUE AFUA_3G00765)-RELATED-RELATED"/>
    <property type="match status" value="1"/>
</dbReference>
<keyword evidence="2" id="KW-0808">Transferase</keyword>
<dbReference type="OrthoDB" id="7852312at2"/>
<dbReference type="InterPro" id="IPR016181">
    <property type="entry name" value="Acyl_CoA_acyltransferase"/>
</dbReference>
<evidence type="ECO:0000259" key="1">
    <source>
        <dbReference type="PROSITE" id="PS51186"/>
    </source>
</evidence>
<keyword evidence="3" id="KW-1185">Reference proteome</keyword>
<comment type="caution">
    <text evidence="2">The sequence shown here is derived from an EMBL/GenBank/DDBJ whole genome shotgun (WGS) entry which is preliminary data.</text>
</comment>
<evidence type="ECO:0000313" key="3">
    <source>
        <dbReference type="Proteomes" id="UP000033633"/>
    </source>
</evidence>
<proteinExistence type="predicted"/>
<dbReference type="Proteomes" id="UP000033633">
    <property type="component" value="Unassembled WGS sequence"/>
</dbReference>
<dbReference type="PANTHER" id="PTHR43792:SF1">
    <property type="entry name" value="N-ACETYLTRANSFERASE DOMAIN-CONTAINING PROTEIN"/>
    <property type="match status" value="1"/>
</dbReference>
<dbReference type="InterPro" id="IPR051531">
    <property type="entry name" value="N-acetyltransferase"/>
</dbReference>
<dbReference type="AlphaFoldDB" id="A0A0F5VF67"/>
<organism evidence="2 3">
    <name type="scientific">Photobacterium halotolerans</name>
    <dbReference type="NCBI Taxonomy" id="265726"/>
    <lineage>
        <taxon>Bacteria</taxon>
        <taxon>Pseudomonadati</taxon>
        <taxon>Pseudomonadota</taxon>
        <taxon>Gammaproteobacteria</taxon>
        <taxon>Vibrionales</taxon>
        <taxon>Vibrionaceae</taxon>
        <taxon>Photobacterium</taxon>
    </lineage>
</organism>
<dbReference type="Gene3D" id="3.40.630.30">
    <property type="match status" value="1"/>
</dbReference>
<dbReference type="GO" id="GO:0016747">
    <property type="term" value="F:acyltransferase activity, transferring groups other than amino-acyl groups"/>
    <property type="evidence" value="ECO:0007669"/>
    <property type="project" value="InterPro"/>
</dbReference>
<dbReference type="PATRIC" id="fig|265726.11.peg.3236"/>
<dbReference type="SUPFAM" id="SSF55729">
    <property type="entry name" value="Acyl-CoA N-acyltransferases (Nat)"/>
    <property type="match status" value="1"/>
</dbReference>
<dbReference type="Pfam" id="PF13302">
    <property type="entry name" value="Acetyltransf_3"/>
    <property type="match status" value="1"/>
</dbReference>
<name>A0A0F5VF67_9GAMM</name>
<accession>A0A0F5VF67</accession>